<protein>
    <submittedName>
        <fullName evidence="2">Uncharacterized protein</fullName>
    </submittedName>
</protein>
<sequence>MPITVVGTGADWWHRPTNRYPNCTCPPARYNPREPKPTNPECPEHGDDYRPLDLVPLAELKDPFNVQSA</sequence>
<dbReference type="RefSeq" id="YP_010656256.1">
    <property type="nucleotide sequence ID" value="NC_070836.1"/>
</dbReference>
<reference evidence="2 3" key="1">
    <citation type="submission" date="2018-09" db="EMBL/GenBank/DDBJ databases">
        <authorList>
            <person name="Rimple P.A."/>
            <person name="Stoner T.H."/>
            <person name="Garlena R.A."/>
            <person name="Russell D.A."/>
            <person name="Pope W.H."/>
            <person name="Jacobs-Sera D."/>
            <person name="Hatfull G.F."/>
        </authorList>
    </citation>
    <scope>NUCLEOTIDE SEQUENCE [LARGE SCALE GENOMIC DNA]</scope>
</reference>
<keyword evidence="3" id="KW-1185">Reference proteome</keyword>
<dbReference type="GeneID" id="77932135"/>
<dbReference type="KEGG" id="vg:77932135"/>
<name>A0A3G3M4Y2_9CAUD</name>
<evidence type="ECO:0000313" key="2">
    <source>
        <dbReference type="EMBL" id="AYR01570.1"/>
    </source>
</evidence>
<gene>
    <name evidence="2" type="primary">70</name>
    <name evidence="2" type="ORF">PBI_SEAHORSE_70</name>
</gene>
<accession>A0A3G3M4Y2</accession>
<evidence type="ECO:0000256" key="1">
    <source>
        <dbReference type="SAM" id="MobiDB-lite"/>
    </source>
</evidence>
<dbReference type="EMBL" id="MH910041">
    <property type="protein sequence ID" value="AYR01570.1"/>
    <property type="molecule type" value="Genomic_DNA"/>
</dbReference>
<feature type="compositionally biased region" description="Basic and acidic residues" evidence="1">
    <location>
        <begin position="31"/>
        <end position="50"/>
    </location>
</feature>
<evidence type="ECO:0000313" key="3">
    <source>
        <dbReference type="Proteomes" id="UP000272407"/>
    </source>
</evidence>
<organism evidence="2 3">
    <name type="scientific">Arthrobacter phage Seahorse</name>
    <dbReference type="NCBI Taxonomy" id="2419611"/>
    <lineage>
        <taxon>Viruses</taxon>
        <taxon>Duplodnaviria</taxon>
        <taxon>Heunggongvirae</taxon>
        <taxon>Uroviricota</taxon>
        <taxon>Caudoviricetes</taxon>
        <taxon>Seamegvirus</taxon>
        <taxon>Seamegvirus seahorse</taxon>
    </lineage>
</organism>
<dbReference type="Proteomes" id="UP000272407">
    <property type="component" value="Segment"/>
</dbReference>
<proteinExistence type="predicted"/>
<feature type="region of interest" description="Disordered" evidence="1">
    <location>
        <begin position="27"/>
        <end position="50"/>
    </location>
</feature>